<gene>
    <name evidence="1" type="ORF">RI543_002879</name>
</gene>
<evidence type="ECO:0000313" key="1">
    <source>
        <dbReference type="EMBL" id="KAK5779757.1"/>
    </source>
</evidence>
<accession>A0AAN7WNK9</accession>
<dbReference type="AlphaFoldDB" id="A0AAN7WNK9"/>
<evidence type="ECO:0000313" key="2">
    <source>
        <dbReference type="Proteomes" id="UP001306508"/>
    </source>
</evidence>
<keyword evidence="2" id="KW-1185">Reference proteome</keyword>
<name>A0AAN7WNK9_9SACH</name>
<dbReference type="Proteomes" id="UP001306508">
    <property type="component" value="Unassembled WGS sequence"/>
</dbReference>
<organism evidence="1 2">
    <name type="scientific">Arxiozyma heterogenica</name>
    <dbReference type="NCBI Taxonomy" id="278026"/>
    <lineage>
        <taxon>Eukaryota</taxon>
        <taxon>Fungi</taxon>
        <taxon>Dikarya</taxon>
        <taxon>Ascomycota</taxon>
        <taxon>Saccharomycotina</taxon>
        <taxon>Saccharomycetes</taxon>
        <taxon>Saccharomycetales</taxon>
        <taxon>Saccharomycetaceae</taxon>
        <taxon>Arxiozyma</taxon>
    </lineage>
</organism>
<comment type="caution">
    <text evidence="1">The sequence shown here is derived from an EMBL/GenBank/DDBJ whole genome shotgun (WGS) entry which is preliminary data.</text>
</comment>
<protein>
    <submittedName>
        <fullName evidence="1">Uncharacterized protein</fullName>
    </submittedName>
</protein>
<sequence length="182" mass="21827">MTYYKLKRPHSPVNSGDSIGILDYKRIKLIEDFERLSLSDNNVVKYDRDSYIKDMGNPVTKLVKAKINLPKSVKNKVIRKILSAHRDKDQMDGEVLIYSRIYDWIKEDSMKLIPWVDWKGTIYKMWLHWYQNTVWKPTYKNYLPLFDNEGDYDIMHNFNENNSNNHAKHILDNIDMDIDMDY</sequence>
<dbReference type="EMBL" id="JAWIZZ010000046">
    <property type="protein sequence ID" value="KAK5779757.1"/>
    <property type="molecule type" value="Genomic_DNA"/>
</dbReference>
<proteinExistence type="predicted"/>
<reference evidence="2" key="1">
    <citation type="submission" date="2023-07" db="EMBL/GenBank/DDBJ databases">
        <title>A draft genome of Kazachstania heterogenica Y-27499.</title>
        <authorList>
            <person name="Donic C."/>
            <person name="Kralova J.S."/>
            <person name="Fidel L."/>
            <person name="Ben-Dor S."/>
            <person name="Jung S."/>
        </authorList>
    </citation>
    <scope>NUCLEOTIDE SEQUENCE [LARGE SCALE GENOMIC DNA]</scope>
    <source>
        <strain evidence="2">Y27499</strain>
    </source>
</reference>